<dbReference type="Gene3D" id="1.25.10.10">
    <property type="entry name" value="Leucine-rich Repeat Variant"/>
    <property type="match status" value="1"/>
</dbReference>
<dbReference type="GO" id="GO:0000796">
    <property type="term" value="C:condensin complex"/>
    <property type="evidence" value="ECO:0007669"/>
    <property type="project" value="TreeGrafter"/>
</dbReference>
<organism evidence="1">
    <name type="scientific">Mucochytrium quahogii</name>
    <dbReference type="NCBI Taxonomy" id="96639"/>
    <lineage>
        <taxon>Eukaryota</taxon>
        <taxon>Sar</taxon>
        <taxon>Stramenopiles</taxon>
        <taxon>Bigyra</taxon>
        <taxon>Labyrinthulomycetes</taxon>
        <taxon>Thraustochytrida</taxon>
        <taxon>Thraustochytriidae</taxon>
        <taxon>Mucochytrium</taxon>
    </lineage>
</organism>
<accession>A0A7S2RQG0</accession>
<dbReference type="PANTHER" id="PTHR16199:SF4">
    <property type="entry name" value="CONDENSIN-2 COMPLEX SUBUNIT G2"/>
    <property type="match status" value="1"/>
</dbReference>
<dbReference type="SUPFAM" id="SSF48371">
    <property type="entry name" value="ARM repeat"/>
    <property type="match status" value="1"/>
</dbReference>
<dbReference type="GO" id="GO:0005634">
    <property type="term" value="C:nucleus"/>
    <property type="evidence" value="ECO:0007669"/>
    <property type="project" value="InterPro"/>
</dbReference>
<dbReference type="GO" id="GO:0000070">
    <property type="term" value="P:mitotic sister chromatid segregation"/>
    <property type="evidence" value="ECO:0007669"/>
    <property type="project" value="TreeGrafter"/>
</dbReference>
<dbReference type="AlphaFoldDB" id="A0A7S2RQG0"/>
<dbReference type="EMBL" id="HBHK01009572">
    <property type="protein sequence ID" value="CAD9677826.1"/>
    <property type="molecule type" value="Transcribed_RNA"/>
</dbReference>
<proteinExistence type="predicted"/>
<evidence type="ECO:0008006" key="2">
    <source>
        <dbReference type="Google" id="ProtNLM"/>
    </source>
</evidence>
<protein>
    <recommendedName>
        <fullName evidence="2">Condensin-2 complex subunit G2</fullName>
    </recommendedName>
</protein>
<evidence type="ECO:0000313" key="1">
    <source>
        <dbReference type="EMBL" id="CAD9677826.1"/>
    </source>
</evidence>
<gene>
    <name evidence="1" type="ORF">QSP1433_LOCUS5937</name>
</gene>
<dbReference type="InterPro" id="IPR016024">
    <property type="entry name" value="ARM-type_fold"/>
</dbReference>
<dbReference type="InterPro" id="IPR011989">
    <property type="entry name" value="ARM-like"/>
</dbReference>
<dbReference type="InterPro" id="IPR024741">
    <property type="entry name" value="Condensin2_G2"/>
</dbReference>
<reference evidence="1" key="1">
    <citation type="submission" date="2021-01" db="EMBL/GenBank/DDBJ databases">
        <authorList>
            <person name="Corre E."/>
            <person name="Pelletier E."/>
            <person name="Niang G."/>
            <person name="Scheremetjew M."/>
            <person name="Finn R."/>
            <person name="Kale V."/>
            <person name="Holt S."/>
            <person name="Cochrane G."/>
            <person name="Meng A."/>
            <person name="Brown T."/>
            <person name="Cohen L."/>
        </authorList>
    </citation>
    <scope>NUCLEOTIDE SEQUENCE</scope>
    <source>
        <strain evidence="1">NY070348D</strain>
    </source>
</reference>
<dbReference type="Pfam" id="PF12422">
    <property type="entry name" value="Condensin2nSMC"/>
    <property type="match status" value="1"/>
</dbReference>
<dbReference type="PANTHER" id="PTHR16199">
    <property type="entry name" value="CONDENSIN-2 COMPLEX SUBUNIT G2"/>
    <property type="match status" value="1"/>
</dbReference>
<sequence length="934" mass="104995">MDDTVAVACAVGKGSGRLREGETSAVADACAGWAKGKGAKDAAQRTTPGTWDKVFGGFSKRMDTFPDFQREHGEELKMLELVGQVVLAWLGVVQERRKDKVECATPKGLVSCVKRLHDCMFLVGEEKEFLKTVCKIFELWWVLDLESKDQFVPHALPMMVVFSLAEDAKNSDMKRVYNIRGMLQVPDFDDDSAVVLKNYLLQCFLSPIYLYTADGAKFLSELFWLSEAFVQDIHSTVKGQIQLATRSLSSEESSKTIARFAEIYFKAWRGGFEVSEAIVDRIETVMIQDIMDASIHVKDEKLASGLLRFLDIGFHDNKKDPNVDAMLLRLYNPFLWRSLSVANPTVRRNAVRVFTQAFPLENPESSIEERERLNVKQYACVETLLKDDSPMVRVAAVNCAARMLSVYWEIVPFNVRVSLLSFFGVLLGDSSSADVRVAVLKALEFISGNPLSRDALKAFLPQVSLYIHDESRSVRNALVNLLIRIKEMKDIKFYQVVGVEHLLERLAKDKTLAPKLTKLVLESVYPQDDPGMETCTRTIKLLESHPQAAISFFENVHRHVKVGKVVKLAVILGRWVMNMIKENETFDDGGELLYGVMMGISLLWGSIAAKLATAKHKQANKQILGELGFNEFIKPIMEWSRSEQITSLVYEVAGRLPCNENLVKQIIDGLCDYKPPYSIASIPKDGLKKSQFDELAMELAPGLRCLCLWKKSAKIVDMISQSLEQNYPPVKRTKQKGNKGKTVDTFVALWSLQFILANDPHAVRKELFTKHRKKMDIILAKMQNMIDHPFAFETLVKLAIHKAVFDGEYGAMLIEEEKTESENISKNNNLMDEEESGEKTSKRIVCHNTPKVITDIMSCVSDMLAAGSTKKRKNVKGTECTEDLVGVLLLALSECNLLGMGKPTHECIAEYRDHLGASMKGNKRLMERVADITA</sequence>
<name>A0A7S2RQG0_9STRA</name>